<dbReference type="Gene3D" id="3.90.1720.10">
    <property type="entry name" value="endopeptidase domain like (from Nostoc punctiforme)"/>
    <property type="match status" value="1"/>
</dbReference>
<keyword evidence="2" id="KW-1185">Reference proteome</keyword>
<evidence type="ECO:0000313" key="1">
    <source>
        <dbReference type="EMBL" id="MEJ8825063.1"/>
    </source>
</evidence>
<dbReference type="SUPFAM" id="SSF54001">
    <property type="entry name" value="Cysteine proteinases"/>
    <property type="match status" value="1"/>
</dbReference>
<dbReference type="InterPro" id="IPR038765">
    <property type="entry name" value="Papain-like_cys_pep_sf"/>
</dbReference>
<accession>A0ABU8W636</accession>
<evidence type="ECO:0008006" key="3">
    <source>
        <dbReference type="Google" id="ProtNLM"/>
    </source>
</evidence>
<sequence>MLELILPPHEQASRALGSKRAGACPKDWPGQYVPNFDDWLPGDIVLVERDEEGTGRWLEIGQTISFNRLMRAGSRWSHAALYLGGGDIVEAIPRHGVVRRSIWNHCQTRAIRVRRLPSPVVTERMAQRVADFAETFVGRRYSLKEVLRSKLVPNRRPDVMELYCSTFIGLAVAGITQLMLWDGPEQLPLYPAILAAHPDLADVPLLWRHL</sequence>
<dbReference type="RefSeq" id="WP_340366092.1">
    <property type="nucleotide sequence ID" value="NZ_JBBKZV010000019.1"/>
</dbReference>
<comment type="caution">
    <text evidence="1">The sequence shown here is derived from an EMBL/GenBank/DDBJ whole genome shotgun (WGS) entry which is preliminary data.</text>
</comment>
<evidence type="ECO:0000313" key="2">
    <source>
        <dbReference type="Proteomes" id="UP001363010"/>
    </source>
</evidence>
<name>A0ABU8W636_9BURK</name>
<protein>
    <recommendedName>
        <fullName evidence="3">Permuted papain-like amidase enzyme, YaeF/YiiX, C92 family</fullName>
    </recommendedName>
</protein>
<reference evidence="1 2" key="1">
    <citation type="submission" date="2024-03" db="EMBL/GenBank/DDBJ databases">
        <title>Novel species of the genus Variovorax.</title>
        <authorList>
            <person name="Liu Q."/>
            <person name="Xin Y.-H."/>
        </authorList>
    </citation>
    <scope>NUCLEOTIDE SEQUENCE [LARGE SCALE GENOMIC DNA]</scope>
    <source>
        <strain evidence="1 2">KACC 18501</strain>
    </source>
</reference>
<dbReference type="EMBL" id="JBBKZV010000019">
    <property type="protein sequence ID" value="MEJ8825063.1"/>
    <property type="molecule type" value="Genomic_DNA"/>
</dbReference>
<dbReference type="Proteomes" id="UP001363010">
    <property type="component" value="Unassembled WGS sequence"/>
</dbReference>
<organism evidence="1 2">
    <name type="scientific">Variovorax humicola</name>
    <dbReference type="NCBI Taxonomy" id="1769758"/>
    <lineage>
        <taxon>Bacteria</taxon>
        <taxon>Pseudomonadati</taxon>
        <taxon>Pseudomonadota</taxon>
        <taxon>Betaproteobacteria</taxon>
        <taxon>Burkholderiales</taxon>
        <taxon>Comamonadaceae</taxon>
        <taxon>Variovorax</taxon>
    </lineage>
</organism>
<gene>
    <name evidence="1" type="ORF">WKW80_24050</name>
</gene>
<proteinExistence type="predicted"/>